<dbReference type="AlphaFoldDB" id="A0A8X7RGU0"/>
<dbReference type="EMBL" id="JAAMPC010000010">
    <property type="protein sequence ID" value="KAG2287547.1"/>
    <property type="molecule type" value="Genomic_DNA"/>
</dbReference>
<protein>
    <submittedName>
        <fullName evidence="1">Uncharacterized protein</fullName>
    </submittedName>
</protein>
<name>A0A8X7RGU0_BRACI</name>
<evidence type="ECO:0000313" key="2">
    <source>
        <dbReference type="Proteomes" id="UP000886595"/>
    </source>
</evidence>
<proteinExistence type="predicted"/>
<dbReference type="Proteomes" id="UP000886595">
    <property type="component" value="Unassembled WGS sequence"/>
</dbReference>
<organism evidence="1 2">
    <name type="scientific">Brassica carinata</name>
    <name type="common">Ethiopian mustard</name>
    <name type="synonym">Abyssinian cabbage</name>
    <dbReference type="NCBI Taxonomy" id="52824"/>
    <lineage>
        <taxon>Eukaryota</taxon>
        <taxon>Viridiplantae</taxon>
        <taxon>Streptophyta</taxon>
        <taxon>Embryophyta</taxon>
        <taxon>Tracheophyta</taxon>
        <taxon>Spermatophyta</taxon>
        <taxon>Magnoliopsida</taxon>
        <taxon>eudicotyledons</taxon>
        <taxon>Gunneridae</taxon>
        <taxon>Pentapetalae</taxon>
        <taxon>rosids</taxon>
        <taxon>malvids</taxon>
        <taxon>Brassicales</taxon>
        <taxon>Brassicaceae</taxon>
        <taxon>Brassiceae</taxon>
        <taxon>Brassica</taxon>
    </lineage>
</organism>
<comment type="caution">
    <text evidence="1">The sequence shown here is derived from an EMBL/GenBank/DDBJ whole genome shotgun (WGS) entry which is preliminary data.</text>
</comment>
<dbReference type="OrthoDB" id="1432796at2759"/>
<evidence type="ECO:0000313" key="1">
    <source>
        <dbReference type="EMBL" id="KAG2287547.1"/>
    </source>
</evidence>
<gene>
    <name evidence="1" type="ORF">Bca52824_047151</name>
</gene>
<reference evidence="1 2" key="1">
    <citation type="submission" date="2020-02" db="EMBL/GenBank/DDBJ databases">
        <authorList>
            <person name="Ma Q."/>
            <person name="Huang Y."/>
            <person name="Song X."/>
            <person name="Pei D."/>
        </authorList>
    </citation>
    <scope>NUCLEOTIDE SEQUENCE [LARGE SCALE GENOMIC DNA]</scope>
    <source>
        <strain evidence="1">Sxm20200214</strain>
        <tissue evidence="1">Leaf</tissue>
    </source>
</reference>
<keyword evidence="2" id="KW-1185">Reference proteome</keyword>
<sequence length="187" mass="21742">MAEQRYAVFSSREIIAEQVIDLKAEDTWGALEVIKKRHLEKIVTGLVGYMLEVIREFYAGCELTNTSNDKHEKYKDSISLSMQDCFGYHISIQLASILSQASYFIDVGELIYNQILNLDVPPKECVKKDTRWLAFPRIIFGILRSQHQLKKKPKKKKDARLDEEYLSKKETELEVDEKAEREAEHKS</sequence>
<accession>A0A8X7RGU0</accession>